<dbReference type="PANTHER" id="PTHR41729">
    <property type="entry name" value="GLUTAMYL-TRNA SYNTHETASE"/>
    <property type="match status" value="1"/>
</dbReference>
<organism evidence="1 2">
    <name type="scientific">Namhaeicola litoreus</name>
    <dbReference type="NCBI Taxonomy" id="1052145"/>
    <lineage>
        <taxon>Bacteria</taxon>
        <taxon>Pseudomonadati</taxon>
        <taxon>Bacteroidota</taxon>
        <taxon>Flavobacteriia</taxon>
        <taxon>Flavobacteriales</taxon>
        <taxon>Flavobacteriaceae</taxon>
        <taxon>Namhaeicola</taxon>
    </lineage>
</organism>
<comment type="caution">
    <text evidence="1">The sequence shown here is derived from an EMBL/GenBank/DDBJ whole genome shotgun (WGS) entry which is preliminary data.</text>
</comment>
<protein>
    <submittedName>
        <fullName evidence="1">DUF4202 domain-containing protein</fullName>
    </submittedName>
</protein>
<sequence>MTKGLIKKNKGSKEFIKAISLIDIENQKDPSVEEVGGRFYPKEYLYSKRMTEVLDRFWHDSSEVLKLAIRAQHICRWEIPRETYEMNREGYLKWRKELKDFHAEKTQEILQKAGYKKESIETVKSLIKKKQLKRNKESQMVEDVACLVFLEYYFSEFSKKHPEEKVISILQKTWAKMSEKAKEEALQIQFSKNEKILIKKALAPIG</sequence>
<gene>
    <name evidence="1" type="ORF">ACFQ39_04130</name>
</gene>
<accession>A0ABW3Y226</accession>
<dbReference type="PANTHER" id="PTHR41729:SF1">
    <property type="entry name" value="GLUTAMYL-TRNA SYNTHETASE"/>
    <property type="match status" value="1"/>
</dbReference>
<proteinExistence type="predicted"/>
<reference evidence="2" key="1">
    <citation type="journal article" date="2019" name="Int. J. Syst. Evol. Microbiol.">
        <title>The Global Catalogue of Microorganisms (GCM) 10K type strain sequencing project: providing services to taxonomists for standard genome sequencing and annotation.</title>
        <authorList>
            <consortium name="The Broad Institute Genomics Platform"/>
            <consortium name="The Broad Institute Genome Sequencing Center for Infectious Disease"/>
            <person name="Wu L."/>
            <person name="Ma J."/>
        </authorList>
    </citation>
    <scope>NUCLEOTIDE SEQUENCE [LARGE SCALE GENOMIC DNA]</scope>
    <source>
        <strain evidence="2">CCUG 61485</strain>
    </source>
</reference>
<name>A0ABW3Y226_9FLAO</name>
<dbReference type="RefSeq" id="WP_377177534.1">
    <property type="nucleotide sequence ID" value="NZ_JBHTMY010000002.1"/>
</dbReference>
<keyword evidence="2" id="KW-1185">Reference proteome</keyword>
<dbReference type="InterPro" id="IPR025255">
    <property type="entry name" value="DUF4202"/>
</dbReference>
<evidence type="ECO:0000313" key="1">
    <source>
        <dbReference type="EMBL" id="MFD1314794.1"/>
    </source>
</evidence>
<dbReference type="EMBL" id="JBHTMY010000002">
    <property type="protein sequence ID" value="MFD1314794.1"/>
    <property type="molecule type" value="Genomic_DNA"/>
</dbReference>
<evidence type="ECO:0000313" key="2">
    <source>
        <dbReference type="Proteomes" id="UP001597201"/>
    </source>
</evidence>
<dbReference type="Proteomes" id="UP001597201">
    <property type="component" value="Unassembled WGS sequence"/>
</dbReference>
<dbReference type="Pfam" id="PF13875">
    <property type="entry name" value="DUF4202"/>
    <property type="match status" value="1"/>
</dbReference>